<comment type="caution">
    <text evidence="2">The sequence shown here is derived from an EMBL/GenBank/DDBJ whole genome shotgun (WGS) entry which is preliminary data.</text>
</comment>
<proteinExistence type="predicted"/>
<dbReference type="Pfam" id="PF20456">
    <property type="entry name" value="DUF6709"/>
    <property type="match status" value="1"/>
</dbReference>
<protein>
    <submittedName>
        <fullName evidence="2">Uncharacterized protein</fullName>
    </submittedName>
</protein>
<keyword evidence="1" id="KW-1133">Transmembrane helix</keyword>
<dbReference type="AlphaFoldDB" id="A0A9X5BGV0"/>
<keyword evidence="1" id="KW-0472">Membrane</keyword>
<dbReference type="InterPro" id="IPR046555">
    <property type="entry name" value="DUF6709"/>
</dbReference>
<dbReference type="PROSITE" id="PS51257">
    <property type="entry name" value="PROKAR_LIPOPROTEIN"/>
    <property type="match status" value="1"/>
</dbReference>
<organism evidence="2 3">
    <name type="scientific">Parablautia muri</name>
    <dbReference type="NCBI Taxonomy" id="2320879"/>
    <lineage>
        <taxon>Bacteria</taxon>
        <taxon>Bacillati</taxon>
        <taxon>Bacillota</taxon>
        <taxon>Clostridia</taxon>
        <taxon>Lachnospirales</taxon>
        <taxon>Lachnospiraceae</taxon>
        <taxon>Parablautia</taxon>
    </lineage>
</organism>
<keyword evidence="3" id="KW-1185">Reference proteome</keyword>
<reference evidence="2" key="1">
    <citation type="submission" date="2018-09" db="EMBL/GenBank/DDBJ databases">
        <title>Murine metabolic-syndrome-specific gut microbial biobank.</title>
        <authorList>
            <person name="Liu C."/>
        </authorList>
    </citation>
    <scope>NUCLEOTIDE SEQUENCE</scope>
    <source>
        <strain evidence="2">D42-62</strain>
    </source>
</reference>
<evidence type="ECO:0000313" key="3">
    <source>
        <dbReference type="Proteomes" id="UP001154420"/>
    </source>
</evidence>
<dbReference type="EMBL" id="QZDT01000020">
    <property type="protein sequence ID" value="NBJ93463.1"/>
    <property type="molecule type" value="Genomic_DNA"/>
</dbReference>
<dbReference type="RefSeq" id="WP_160560539.1">
    <property type="nucleotide sequence ID" value="NZ_QZDT01000020.1"/>
</dbReference>
<name>A0A9X5BGV0_9FIRM</name>
<keyword evidence="1" id="KW-0812">Transmembrane</keyword>
<feature type="transmembrane region" description="Helical" evidence="1">
    <location>
        <begin position="9"/>
        <end position="28"/>
    </location>
</feature>
<evidence type="ECO:0000313" key="2">
    <source>
        <dbReference type="EMBL" id="NBJ93463.1"/>
    </source>
</evidence>
<sequence length="231" mass="25790">MIGRLCRSVSGFSISILFFGCILFGVLIKEGDFPYLFMPSHDYDDVLEQGLKCGQHIKGDLFYSLGSFASKESYTQYENSRTAAKTNGYYYLIPVGDGGMAAVYIHKDDLDVMEKLTEETYAYLEGGSLPQTKVHFEGVAVKMEKNLKGLENAFREELESIGYTKSDIEKILASSGGECLVLYGPANMSIMYIMLAIAFIMVLVGILLILRNYKEEAAYDKMNASHAVKYK</sequence>
<dbReference type="Proteomes" id="UP001154420">
    <property type="component" value="Unassembled WGS sequence"/>
</dbReference>
<accession>A0A9X5BGV0</accession>
<evidence type="ECO:0000256" key="1">
    <source>
        <dbReference type="SAM" id="Phobius"/>
    </source>
</evidence>
<gene>
    <name evidence="2" type="ORF">D5281_12885</name>
</gene>
<dbReference type="OrthoDB" id="1955552at2"/>
<feature type="transmembrane region" description="Helical" evidence="1">
    <location>
        <begin position="190"/>
        <end position="210"/>
    </location>
</feature>